<organism evidence="2 3">
    <name type="scientific">Paracoccus amoyensis</name>
    <dbReference type="NCBI Taxonomy" id="2760093"/>
    <lineage>
        <taxon>Bacteria</taxon>
        <taxon>Pseudomonadati</taxon>
        <taxon>Pseudomonadota</taxon>
        <taxon>Alphaproteobacteria</taxon>
        <taxon>Rhodobacterales</taxon>
        <taxon>Paracoccaceae</taxon>
        <taxon>Paracoccus</taxon>
    </lineage>
</organism>
<evidence type="ECO:0000313" key="3">
    <source>
        <dbReference type="Proteomes" id="UP000608594"/>
    </source>
</evidence>
<name>A0A926GJW0_9RHOB</name>
<evidence type="ECO:0008006" key="4">
    <source>
        <dbReference type="Google" id="ProtNLM"/>
    </source>
</evidence>
<accession>A0A926GJW0</accession>
<evidence type="ECO:0000256" key="1">
    <source>
        <dbReference type="SAM" id="SignalP"/>
    </source>
</evidence>
<comment type="caution">
    <text evidence="2">The sequence shown here is derived from an EMBL/GenBank/DDBJ whole genome shotgun (WGS) entry which is preliminary data.</text>
</comment>
<gene>
    <name evidence="2" type="ORF">H4P12_01220</name>
</gene>
<dbReference type="PROSITE" id="PS51257">
    <property type="entry name" value="PROKAR_LIPOPROTEIN"/>
    <property type="match status" value="1"/>
</dbReference>
<protein>
    <recommendedName>
        <fullName evidence="4">Lipoprotein</fullName>
    </recommendedName>
</protein>
<dbReference type="EMBL" id="JACOQL010000001">
    <property type="protein sequence ID" value="MBC9245360.1"/>
    <property type="molecule type" value="Genomic_DNA"/>
</dbReference>
<proteinExistence type="predicted"/>
<sequence length="125" mass="13362">MKKLSSALLLGTFVLGACVPDAEAENGVETGAPVAVIDGTYDQRRDQCSNVNSETRLTINGGTFQFYESQCTFGRKGGQASASEGTLICMGEGQRFNRDITLNADADGLQIVENDTALNYTRCPN</sequence>
<feature type="signal peptide" evidence="1">
    <location>
        <begin position="1"/>
        <end position="24"/>
    </location>
</feature>
<keyword evidence="1" id="KW-0732">Signal</keyword>
<feature type="chain" id="PRO_5036720233" description="Lipoprotein" evidence="1">
    <location>
        <begin position="25"/>
        <end position="125"/>
    </location>
</feature>
<dbReference type="AlphaFoldDB" id="A0A926GJW0"/>
<dbReference type="Proteomes" id="UP000608594">
    <property type="component" value="Unassembled WGS sequence"/>
</dbReference>
<keyword evidence="3" id="KW-1185">Reference proteome</keyword>
<evidence type="ECO:0000313" key="2">
    <source>
        <dbReference type="EMBL" id="MBC9245360.1"/>
    </source>
</evidence>
<reference evidence="2" key="1">
    <citation type="submission" date="2020-08" db="EMBL/GenBank/DDBJ databases">
        <title>Paracoccus amoyensis sp. nov., isolated from the surface seawater at coast of Xiamen, Fujian.</title>
        <authorList>
            <person name="Lyu L."/>
        </authorList>
    </citation>
    <scope>NUCLEOTIDE SEQUENCE</scope>
    <source>
        <strain evidence="2">11-3</strain>
    </source>
</reference>
<dbReference type="RefSeq" id="WP_187791769.1">
    <property type="nucleotide sequence ID" value="NZ_JACOQL010000001.1"/>
</dbReference>